<evidence type="ECO:0000256" key="8">
    <source>
        <dbReference type="SAM" id="Phobius"/>
    </source>
</evidence>
<evidence type="ECO:0000256" key="1">
    <source>
        <dbReference type="ARBA" id="ARBA00000085"/>
    </source>
</evidence>
<dbReference type="Pfam" id="PF02518">
    <property type="entry name" value="HATPase_c"/>
    <property type="match status" value="1"/>
</dbReference>
<sequence length="885" mass="96511">MSIVKGKSSISTFISLLVLGAGFFLLAVYLTLSYGYQKAQFRQSSENRLNFIGPRIIQVTQQLITLDARDGLDQEMQSMQKLPGVGLIAIVDQNNKILYSTDTSLRGQSLDSTDLAIAADLIAKPEDGINQTVYQRGALQQMLGVFGYSKPDARSSNISHLVISLNMQRTYQSLRLALLSQALIIGLLLIVVASIVWYLLQRVVIKPLQEIIATTRAIAEGDFTVRSHLSVNNELGEISATLDSLAQSSLEQVDAQNTQRRLSQVVNSMVDEVIVCDAETFEVINTNKAAQTNLRYSDAELVGMKPWQFVENHSYASMSNFLDPLLDGLIDHISCESLHIRKDGTTYPVRASMQYMEHQTPPVLVAISQDLSELRTQELHAQLCERAMDAVSEGIIITDAGQSTRTMVYVNQAVCDMSGFSLDELLGKSTQMLRTSNGNQIAFSKIADAIKKAESIEVQIDALKKDGSAYVTEVSMSPVFNTLGELTNYIGIHRDVTQKLLTEEKLNQAQKIKAIGHLSGGVAHDFNNLLSVIVGNLELLKTGALDKAQLARIEGAEVAAHMGAHLTRRLLSFASQQKLAPIVTNVNDHVRNAAALLAPTIGETITLTENLATDLWSTLSDPGEVETAVINLTINARDAMSQGGTITFITANITLDAQSMDGALDIEPGEYVRLCVMDNGPGISEAVKARIFEPFFTTKQDSEGSGLGLASVFGFAKQSGGCVEVSSSVGEGTVVSIYLPRHLSEDAGLHKSPGTLDEPYHSFSDSTVLVVEDKAMVRELTVHQLQSLGFTTLEVENGVKAIELLESGVEVSIVFSDIIMPGGMDGYDVAQWVKENRPQCRMLLTSGFNGPADWQEGNTEVTDLHVLQKPYRLDDLRNALHETLK</sequence>
<evidence type="ECO:0000256" key="6">
    <source>
        <dbReference type="ARBA" id="ARBA00022777"/>
    </source>
</evidence>
<dbReference type="InterPro" id="IPR003661">
    <property type="entry name" value="HisK_dim/P_dom"/>
</dbReference>
<dbReference type="Gene3D" id="1.10.287.130">
    <property type="match status" value="1"/>
</dbReference>
<dbReference type="SUPFAM" id="SSF47384">
    <property type="entry name" value="Homodimeric domain of signal transducing histidine kinase"/>
    <property type="match status" value="1"/>
</dbReference>
<keyword evidence="15" id="KW-1185">Reference proteome</keyword>
<dbReference type="EMBL" id="CP018632">
    <property type="protein sequence ID" value="ASJ76842.1"/>
    <property type="molecule type" value="Genomic_DNA"/>
</dbReference>
<feature type="domain" description="PAS" evidence="11">
    <location>
        <begin position="380"/>
        <end position="453"/>
    </location>
</feature>
<dbReference type="SUPFAM" id="SSF55785">
    <property type="entry name" value="PYP-like sensor domain (PAS domain)"/>
    <property type="match status" value="2"/>
</dbReference>
<dbReference type="Gene3D" id="6.10.340.10">
    <property type="match status" value="1"/>
</dbReference>
<proteinExistence type="predicted"/>
<dbReference type="SMART" id="SM00448">
    <property type="entry name" value="REC"/>
    <property type="match status" value="1"/>
</dbReference>
<dbReference type="Proteomes" id="UP000250079">
    <property type="component" value="Chromosome"/>
</dbReference>
<evidence type="ECO:0000259" key="10">
    <source>
        <dbReference type="PROSITE" id="PS50110"/>
    </source>
</evidence>
<dbReference type="CDD" id="cd00082">
    <property type="entry name" value="HisKA"/>
    <property type="match status" value="1"/>
</dbReference>
<dbReference type="InterPro" id="IPR036890">
    <property type="entry name" value="HATPase_C_sf"/>
</dbReference>
<dbReference type="Pfam" id="PF00672">
    <property type="entry name" value="HAMP"/>
    <property type="match status" value="1"/>
</dbReference>
<dbReference type="PANTHER" id="PTHR43065">
    <property type="entry name" value="SENSOR HISTIDINE KINASE"/>
    <property type="match status" value="1"/>
</dbReference>
<dbReference type="CDD" id="cd06225">
    <property type="entry name" value="HAMP"/>
    <property type="match status" value="1"/>
</dbReference>
<evidence type="ECO:0000259" key="9">
    <source>
        <dbReference type="PROSITE" id="PS50109"/>
    </source>
</evidence>
<feature type="modified residue" description="4-aspartylphosphate" evidence="7">
    <location>
        <position position="817"/>
    </location>
</feature>
<protein>
    <recommendedName>
        <fullName evidence="3">histidine kinase</fullName>
        <ecNumber evidence="3">2.7.13.3</ecNumber>
    </recommendedName>
</protein>
<dbReference type="SMART" id="SM00091">
    <property type="entry name" value="PAS"/>
    <property type="match status" value="2"/>
</dbReference>
<evidence type="ECO:0000259" key="13">
    <source>
        <dbReference type="PROSITE" id="PS50885"/>
    </source>
</evidence>
<dbReference type="SMART" id="SM00086">
    <property type="entry name" value="PAC"/>
    <property type="match status" value="2"/>
</dbReference>
<gene>
    <name evidence="14" type="ORF">IMCC3135_34010</name>
</gene>
<dbReference type="InterPro" id="IPR000700">
    <property type="entry name" value="PAS-assoc_C"/>
</dbReference>
<dbReference type="InterPro" id="IPR001789">
    <property type="entry name" value="Sig_transdc_resp-reg_receiver"/>
</dbReference>
<dbReference type="GO" id="GO:0000155">
    <property type="term" value="F:phosphorelay sensor kinase activity"/>
    <property type="evidence" value="ECO:0007669"/>
    <property type="project" value="InterPro"/>
</dbReference>
<dbReference type="Gene3D" id="3.30.450.20">
    <property type="entry name" value="PAS domain"/>
    <property type="match status" value="2"/>
</dbReference>
<dbReference type="InterPro" id="IPR011006">
    <property type="entry name" value="CheY-like_superfamily"/>
</dbReference>
<keyword evidence="5" id="KW-0808">Transferase</keyword>
<dbReference type="PROSITE" id="PS50110">
    <property type="entry name" value="RESPONSE_REGULATORY"/>
    <property type="match status" value="1"/>
</dbReference>
<accession>A0A2Z2NZH5</accession>
<feature type="domain" description="PAC" evidence="12">
    <location>
        <begin position="454"/>
        <end position="508"/>
    </location>
</feature>
<keyword evidence="8" id="KW-1133">Transmembrane helix</keyword>
<dbReference type="AlphaFoldDB" id="A0A2Z2NZH5"/>
<dbReference type="KEGG" id="gai:IMCC3135_34010"/>
<feature type="domain" description="Histidine kinase" evidence="9">
    <location>
        <begin position="521"/>
        <end position="743"/>
    </location>
</feature>
<comment type="subcellular location">
    <subcellularLocation>
        <location evidence="2">Membrane</location>
    </subcellularLocation>
</comment>
<dbReference type="InterPro" id="IPR004358">
    <property type="entry name" value="Sig_transdc_His_kin-like_C"/>
</dbReference>
<evidence type="ECO:0000313" key="14">
    <source>
        <dbReference type="EMBL" id="ASJ76842.1"/>
    </source>
</evidence>
<dbReference type="EC" id="2.7.13.3" evidence="3"/>
<keyword evidence="8" id="KW-0472">Membrane</keyword>
<dbReference type="PROSITE" id="PS50885">
    <property type="entry name" value="HAMP"/>
    <property type="match status" value="1"/>
</dbReference>
<keyword evidence="4 7" id="KW-0597">Phosphoprotein</keyword>
<dbReference type="SMART" id="SM00304">
    <property type="entry name" value="HAMP"/>
    <property type="match status" value="1"/>
</dbReference>
<feature type="transmembrane region" description="Helical" evidence="8">
    <location>
        <begin position="12"/>
        <end position="32"/>
    </location>
</feature>
<dbReference type="PANTHER" id="PTHR43065:SF49">
    <property type="entry name" value="HISTIDINE KINASE"/>
    <property type="match status" value="1"/>
</dbReference>
<dbReference type="Pfam" id="PF13426">
    <property type="entry name" value="PAS_9"/>
    <property type="match status" value="2"/>
</dbReference>
<keyword evidence="8" id="KW-0812">Transmembrane</keyword>
<dbReference type="SMART" id="SM00387">
    <property type="entry name" value="HATPase_c"/>
    <property type="match status" value="1"/>
</dbReference>
<dbReference type="SMART" id="SM00388">
    <property type="entry name" value="HisKA"/>
    <property type="match status" value="1"/>
</dbReference>
<dbReference type="InterPro" id="IPR003594">
    <property type="entry name" value="HATPase_dom"/>
</dbReference>
<dbReference type="InterPro" id="IPR003660">
    <property type="entry name" value="HAMP_dom"/>
</dbReference>
<dbReference type="Gene3D" id="3.30.565.10">
    <property type="entry name" value="Histidine kinase-like ATPase, C-terminal domain"/>
    <property type="match status" value="1"/>
</dbReference>
<evidence type="ECO:0000256" key="5">
    <source>
        <dbReference type="ARBA" id="ARBA00022679"/>
    </source>
</evidence>
<comment type="catalytic activity">
    <reaction evidence="1">
        <text>ATP + protein L-histidine = ADP + protein N-phospho-L-histidine.</text>
        <dbReference type="EC" id="2.7.13.3"/>
    </reaction>
</comment>
<dbReference type="InterPro" id="IPR005467">
    <property type="entry name" value="His_kinase_dom"/>
</dbReference>
<dbReference type="Pfam" id="PF00072">
    <property type="entry name" value="Response_reg"/>
    <property type="match status" value="1"/>
</dbReference>
<evidence type="ECO:0000259" key="11">
    <source>
        <dbReference type="PROSITE" id="PS50112"/>
    </source>
</evidence>
<dbReference type="PROSITE" id="PS50113">
    <property type="entry name" value="PAC"/>
    <property type="match status" value="1"/>
</dbReference>
<feature type="domain" description="Response regulatory" evidence="10">
    <location>
        <begin position="767"/>
        <end position="884"/>
    </location>
</feature>
<evidence type="ECO:0000256" key="3">
    <source>
        <dbReference type="ARBA" id="ARBA00012438"/>
    </source>
</evidence>
<keyword evidence="6" id="KW-0418">Kinase</keyword>
<dbReference type="PRINTS" id="PR00344">
    <property type="entry name" value="BCTRLSENSOR"/>
</dbReference>
<dbReference type="GO" id="GO:0016020">
    <property type="term" value="C:membrane"/>
    <property type="evidence" value="ECO:0007669"/>
    <property type="project" value="UniProtKB-SubCell"/>
</dbReference>
<dbReference type="InterPro" id="IPR036097">
    <property type="entry name" value="HisK_dim/P_sf"/>
</dbReference>
<evidence type="ECO:0000256" key="2">
    <source>
        <dbReference type="ARBA" id="ARBA00004370"/>
    </source>
</evidence>
<dbReference type="CDD" id="cd00130">
    <property type="entry name" value="PAS"/>
    <property type="match status" value="1"/>
</dbReference>
<dbReference type="RefSeq" id="WP_088921558.1">
    <property type="nucleotide sequence ID" value="NZ_CP018632.1"/>
</dbReference>
<evidence type="ECO:0000313" key="15">
    <source>
        <dbReference type="Proteomes" id="UP000250079"/>
    </source>
</evidence>
<dbReference type="InterPro" id="IPR035965">
    <property type="entry name" value="PAS-like_dom_sf"/>
</dbReference>
<feature type="domain" description="HAMP" evidence="13">
    <location>
        <begin position="202"/>
        <end position="254"/>
    </location>
</feature>
<dbReference type="SUPFAM" id="SSF52172">
    <property type="entry name" value="CheY-like"/>
    <property type="match status" value="1"/>
</dbReference>
<dbReference type="PROSITE" id="PS50112">
    <property type="entry name" value="PAS"/>
    <property type="match status" value="2"/>
</dbReference>
<dbReference type="InterPro" id="IPR000014">
    <property type="entry name" value="PAS"/>
</dbReference>
<reference evidence="14 15" key="1">
    <citation type="submission" date="2016-12" db="EMBL/GenBank/DDBJ databases">
        <authorList>
            <person name="Song W.-J."/>
            <person name="Kurnit D.M."/>
        </authorList>
    </citation>
    <scope>NUCLEOTIDE SEQUENCE [LARGE SCALE GENOMIC DNA]</scope>
    <source>
        <strain evidence="14 15">IMCC3135</strain>
    </source>
</reference>
<dbReference type="NCBIfam" id="TIGR00229">
    <property type="entry name" value="sensory_box"/>
    <property type="match status" value="2"/>
</dbReference>
<organism evidence="14 15">
    <name type="scientific">Granulosicoccus antarcticus IMCC3135</name>
    <dbReference type="NCBI Taxonomy" id="1192854"/>
    <lineage>
        <taxon>Bacteria</taxon>
        <taxon>Pseudomonadati</taxon>
        <taxon>Pseudomonadota</taxon>
        <taxon>Gammaproteobacteria</taxon>
        <taxon>Chromatiales</taxon>
        <taxon>Granulosicoccaceae</taxon>
        <taxon>Granulosicoccus</taxon>
    </lineage>
</organism>
<dbReference type="InterPro" id="IPR001610">
    <property type="entry name" value="PAC"/>
</dbReference>
<dbReference type="SUPFAM" id="SSF158472">
    <property type="entry name" value="HAMP domain-like"/>
    <property type="match status" value="1"/>
</dbReference>
<feature type="transmembrane region" description="Helical" evidence="8">
    <location>
        <begin position="176"/>
        <end position="200"/>
    </location>
</feature>
<evidence type="ECO:0000256" key="7">
    <source>
        <dbReference type="PROSITE-ProRule" id="PRU00169"/>
    </source>
</evidence>
<dbReference type="OrthoDB" id="1931120at2"/>
<evidence type="ECO:0000259" key="12">
    <source>
        <dbReference type="PROSITE" id="PS50113"/>
    </source>
</evidence>
<dbReference type="SUPFAM" id="SSF55874">
    <property type="entry name" value="ATPase domain of HSP90 chaperone/DNA topoisomerase II/histidine kinase"/>
    <property type="match status" value="1"/>
</dbReference>
<name>A0A2Z2NZH5_9GAMM</name>
<evidence type="ECO:0000256" key="4">
    <source>
        <dbReference type="ARBA" id="ARBA00022553"/>
    </source>
</evidence>
<dbReference type="PROSITE" id="PS50109">
    <property type="entry name" value="HIS_KIN"/>
    <property type="match status" value="1"/>
</dbReference>
<feature type="domain" description="PAS" evidence="11">
    <location>
        <begin position="258"/>
        <end position="329"/>
    </location>
</feature>
<dbReference type="Gene3D" id="3.40.50.2300">
    <property type="match status" value="1"/>
</dbReference>